<evidence type="ECO:0000313" key="6">
    <source>
        <dbReference type="Proteomes" id="UP001314181"/>
    </source>
</evidence>
<proteinExistence type="inferred from homology"/>
<keyword evidence="3" id="KW-1133">Transmembrane helix</keyword>
<dbReference type="Proteomes" id="UP001314181">
    <property type="component" value="Unassembled WGS sequence"/>
</dbReference>
<comment type="caution">
    <text evidence="5">The sequence shown here is derived from an EMBL/GenBank/DDBJ whole genome shotgun (WGS) entry which is preliminary data.</text>
</comment>
<gene>
    <name evidence="5" type="ORF">CAXC1_260053</name>
</gene>
<feature type="transmembrane region" description="Helical" evidence="3">
    <location>
        <begin position="228"/>
        <end position="249"/>
    </location>
</feature>
<feature type="transmembrane region" description="Helical" evidence="3">
    <location>
        <begin position="78"/>
        <end position="96"/>
    </location>
</feature>
<evidence type="ECO:0000256" key="2">
    <source>
        <dbReference type="RuleBase" id="RU003793"/>
    </source>
</evidence>
<sequence length="259" mass="29314">MYTPTLININIDTINVQNNFNASGALIFSICIMFVVFTLRNIFYNPENEDVLWGFCQKCASKVGFFASRCRKCGRNSFNIGIIFLMLLAPLTIIPIQYNYGMGYNSILLFILLSCIVAIIITDCSHYIIPDMVHVIIAIVGLLFVYFNHGSLYKSILSSMFCFGLGLLLFFYYYFFRKIEGLGFGDVKLMGVLGIFLNMPGIPVLFFMAGVLGLVSAVLWRFFGYGKFFPFGPSLIVSLFLCLLFPVHFNNIMQLILYG</sequence>
<reference evidence="5 6" key="1">
    <citation type="submission" date="2024-01" db="EMBL/GenBank/DDBJ databases">
        <authorList>
            <person name="Kunselman E."/>
        </authorList>
    </citation>
    <scope>NUCLEOTIDE SEQUENCE [LARGE SCALE GENOMIC DNA]</scope>
    <source>
        <strain evidence="5">2 abalone samples</strain>
    </source>
</reference>
<dbReference type="PRINTS" id="PR00864">
    <property type="entry name" value="PREPILNPTASE"/>
</dbReference>
<dbReference type="RefSeq" id="WP_338363985.1">
    <property type="nucleotide sequence ID" value="NZ_CAWVOK010000018.1"/>
</dbReference>
<evidence type="ECO:0000313" key="5">
    <source>
        <dbReference type="EMBL" id="CAK8162984.1"/>
    </source>
</evidence>
<dbReference type="InterPro" id="IPR014032">
    <property type="entry name" value="Peptidase_A24A_bac"/>
</dbReference>
<dbReference type="PANTHER" id="PTHR30487">
    <property type="entry name" value="TYPE 4 PREPILIN-LIKE PROTEINS LEADER PEPTIDE-PROCESSING ENZYME"/>
    <property type="match status" value="1"/>
</dbReference>
<keyword evidence="6" id="KW-1185">Reference proteome</keyword>
<keyword evidence="3" id="KW-0812">Transmembrane</keyword>
<dbReference type="Gene3D" id="1.20.120.1220">
    <property type="match status" value="1"/>
</dbReference>
<dbReference type="InterPro" id="IPR000045">
    <property type="entry name" value="Prepilin_IV_endopep_pep"/>
</dbReference>
<name>A0ABM9N8W3_9RICK</name>
<evidence type="ECO:0000256" key="1">
    <source>
        <dbReference type="ARBA" id="ARBA00005801"/>
    </source>
</evidence>
<organism evidence="5 6">
    <name type="scientific">Candidatus Xenohaliotis californiensis</name>
    <dbReference type="NCBI Taxonomy" id="84677"/>
    <lineage>
        <taxon>Bacteria</taxon>
        <taxon>Pseudomonadati</taxon>
        <taxon>Pseudomonadota</taxon>
        <taxon>Alphaproteobacteria</taxon>
        <taxon>Rickettsiales</taxon>
        <taxon>Anaplasmataceae</taxon>
        <taxon>Candidatus Xenohaliotis</taxon>
    </lineage>
</organism>
<dbReference type="Pfam" id="PF01478">
    <property type="entry name" value="Peptidase_A24"/>
    <property type="match status" value="1"/>
</dbReference>
<dbReference type="PANTHER" id="PTHR30487:SF0">
    <property type="entry name" value="PREPILIN LEADER PEPTIDASE_N-METHYLTRANSFERASE-RELATED"/>
    <property type="match status" value="1"/>
</dbReference>
<keyword evidence="3" id="KW-0472">Membrane</keyword>
<feature type="transmembrane region" description="Helical" evidence="3">
    <location>
        <begin position="102"/>
        <end position="121"/>
    </location>
</feature>
<evidence type="ECO:0000259" key="4">
    <source>
        <dbReference type="Pfam" id="PF01478"/>
    </source>
</evidence>
<feature type="transmembrane region" description="Helical" evidence="3">
    <location>
        <begin position="20"/>
        <end position="39"/>
    </location>
</feature>
<feature type="domain" description="Prepilin type IV endopeptidase peptidase" evidence="4">
    <location>
        <begin position="110"/>
        <end position="217"/>
    </location>
</feature>
<dbReference type="EMBL" id="CAWVOK010000018">
    <property type="protein sequence ID" value="CAK8162984.1"/>
    <property type="molecule type" value="Genomic_DNA"/>
</dbReference>
<feature type="transmembrane region" description="Helical" evidence="3">
    <location>
        <begin position="128"/>
        <end position="147"/>
    </location>
</feature>
<comment type="similarity">
    <text evidence="1 2">Belongs to the peptidase A24 family.</text>
</comment>
<evidence type="ECO:0000256" key="3">
    <source>
        <dbReference type="SAM" id="Phobius"/>
    </source>
</evidence>
<protein>
    <recommendedName>
        <fullName evidence="4">Prepilin type IV endopeptidase peptidase domain-containing protein</fullName>
    </recommendedName>
</protein>
<accession>A0ABM9N8W3</accession>
<feature type="transmembrane region" description="Helical" evidence="3">
    <location>
        <begin position="195"/>
        <end position="222"/>
    </location>
</feature>
<feature type="transmembrane region" description="Helical" evidence="3">
    <location>
        <begin position="153"/>
        <end position="175"/>
    </location>
</feature>
<dbReference type="InterPro" id="IPR050882">
    <property type="entry name" value="Prepilin_peptidase/N-MTase"/>
</dbReference>